<dbReference type="InterPro" id="IPR052358">
    <property type="entry name" value="Aro_Compnd_Degr_Hydrolases"/>
</dbReference>
<keyword evidence="2" id="KW-0378">Hydrolase</keyword>
<dbReference type="Proteomes" id="UP000075787">
    <property type="component" value="Unassembled WGS sequence"/>
</dbReference>
<dbReference type="OrthoDB" id="9787654at2"/>
<dbReference type="GO" id="GO:0016787">
    <property type="term" value="F:hydrolase activity"/>
    <property type="evidence" value="ECO:0007669"/>
    <property type="project" value="UniProtKB-KW"/>
</dbReference>
<dbReference type="InterPro" id="IPR006680">
    <property type="entry name" value="Amidohydro-rel"/>
</dbReference>
<dbReference type="EMBL" id="LPZR01000189">
    <property type="protein sequence ID" value="KYO50888.1"/>
    <property type="molecule type" value="Genomic_DNA"/>
</dbReference>
<dbReference type="Pfam" id="PF04909">
    <property type="entry name" value="Amidohydro_2"/>
    <property type="match status" value="1"/>
</dbReference>
<dbReference type="GeneID" id="97241057"/>
<proteinExistence type="predicted"/>
<dbReference type="PANTHER" id="PTHR35563:SF2">
    <property type="entry name" value="BARREL METAL-DEPENDENT HYDROLASE, PUTATIVE (AFU_ORTHOLOGUE AFUA_1G16240)-RELATED"/>
    <property type="match status" value="1"/>
</dbReference>
<sequence>MIGFDAHVHVYDQVAAVGRVRYLPDRPAPLADWLDLLAAHGLKGGVIVQVSFLGTDNRMMLDALERLDRSRFAGVAVVDTDAAAGELSGLRAAGVRGLRWNLVAGAPVPDPADPEVRRFLGHMRDAGLHLEIQLESSRLAPVLAPLARAAGGLVIDHLGLPEAADPAAEPWFRALAALPSDHGVHVKASAPYRSRVAVDGHVAWLVQRLGADRILWGSDWPHTRHEARAAYRGLLDRLPPILDDAAAAARLYGLTATTAIGDQPAKNRHTAP</sequence>
<evidence type="ECO:0000259" key="1">
    <source>
        <dbReference type="Pfam" id="PF04909"/>
    </source>
</evidence>
<dbReference type="SUPFAM" id="SSF51556">
    <property type="entry name" value="Metallo-dependent hydrolases"/>
    <property type="match status" value="1"/>
</dbReference>
<accession>A0A162KBV9</accession>
<evidence type="ECO:0000313" key="2">
    <source>
        <dbReference type="EMBL" id="KYO50888.1"/>
    </source>
</evidence>
<dbReference type="Gene3D" id="3.20.20.140">
    <property type="entry name" value="Metal-dependent hydrolases"/>
    <property type="match status" value="1"/>
</dbReference>
<dbReference type="InterPro" id="IPR032466">
    <property type="entry name" value="Metal_Hydrolase"/>
</dbReference>
<name>A0A162KBV9_9PROT</name>
<reference evidence="2 3" key="1">
    <citation type="submission" date="2015-12" db="EMBL/GenBank/DDBJ databases">
        <title>Genome sequence of Tistrella mobilis MCCC 1A02139.</title>
        <authorList>
            <person name="Lu L."/>
            <person name="Lai Q."/>
            <person name="Shao Z."/>
            <person name="Qian P."/>
        </authorList>
    </citation>
    <scope>NUCLEOTIDE SEQUENCE [LARGE SCALE GENOMIC DNA]</scope>
    <source>
        <strain evidence="2 3">MCCC 1A02139</strain>
    </source>
</reference>
<gene>
    <name evidence="2" type="ORF">AUP44_11225</name>
</gene>
<dbReference type="PANTHER" id="PTHR35563">
    <property type="entry name" value="BARREL METAL-DEPENDENT HYDROLASE, PUTATIVE (AFU_ORTHOLOGUE AFUA_1G16240)-RELATED"/>
    <property type="match status" value="1"/>
</dbReference>
<dbReference type="RefSeq" id="WP_062767345.1">
    <property type="nucleotide sequence ID" value="NZ_CP121045.1"/>
</dbReference>
<feature type="domain" description="Amidohydrolase-related" evidence="1">
    <location>
        <begin position="5"/>
        <end position="257"/>
    </location>
</feature>
<comment type="caution">
    <text evidence="2">The sequence shown here is derived from an EMBL/GenBank/DDBJ whole genome shotgun (WGS) entry which is preliminary data.</text>
</comment>
<evidence type="ECO:0000313" key="3">
    <source>
        <dbReference type="Proteomes" id="UP000075787"/>
    </source>
</evidence>
<organism evidence="2 3">
    <name type="scientific">Tistrella mobilis</name>
    <dbReference type="NCBI Taxonomy" id="171437"/>
    <lineage>
        <taxon>Bacteria</taxon>
        <taxon>Pseudomonadati</taxon>
        <taxon>Pseudomonadota</taxon>
        <taxon>Alphaproteobacteria</taxon>
        <taxon>Geminicoccales</taxon>
        <taxon>Geminicoccaceae</taxon>
        <taxon>Tistrella</taxon>
    </lineage>
</organism>
<dbReference type="AlphaFoldDB" id="A0A162KBV9"/>
<protein>
    <submittedName>
        <fullName evidence="2">Amidohydrolase</fullName>
    </submittedName>
</protein>